<dbReference type="InterPro" id="IPR000847">
    <property type="entry name" value="LysR_HTH_N"/>
</dbReference>
<evidence type="ECO:0000256" key="4">
    <source>
        <dbReference type="ARBA" id="ARBA00023163"/>
    </source>
</evidence>
<name>A0A0M7C2P1_ALCFA</name>
<dbReference type="EMBL" id="QEXO01000002">
    <property type="protein sequence ID" value="PWE14491.1"/>
    <property type="molecule type" value="Genomic_DNA"/>
</dbReference>
<dbReference type="PRINTS" id="PR00039">
    <property type="entry name" value="HTHLYSR"/>
</dbReference>
<evidence type="ECO:0000313" key="5">
    <source>
        <dbReference type="EMBL" id="PWE14491.1"/>
    </source>
</evidence>
<dbReference type="STRING" id="511.UZ73_06095"/>
<dbReference type="Gene3D" id="1.10.10.10">
    <property type="entry name" value="Winged helix-like DNA-binding domain superfamily/Winged helix DNA-binding domain"/>
    <property type="match status" value="1"/>
</dbReference>
<keyword evidence="2" id="KW-0805">Transcription regulation</keyword>
<dbReference type="Proteomes" id="UP000245216">
    <property type="component" value="Unassembled WGS sequence"/>
</dbReference>
<evidence type="ECO:0000313" key="6">
    <source>
        <dbReference type="Proteomes" id="UP000245216"/>
    </source>
</evidence>
<dbReference type="GeneID" id="29368444"/>
<dbReference type="RefSeq" id="WP_042483818.1">
    <property type="nucleotide sequence ID" value="NZ_CAXOJJ010000011.1"/>
</dbReference>
<dbReference type="InterPro" id="IPR036388">
    <property type="entry name" value="WH-like_DNA-bd_sf"/>
</dbReference>
<evidence type="ECO:0000256" key="1">
    <source>
        <dbReference type="ARBA" id="ARBA00009437"/>
    </source>
</evidence>
<dbReference type="PANTHER" id="PTHR30126">
    <property type="entry name" value="HTH-TYPE TRANSCRIPTIONAL REGULATOR"/>
    <property type="match status" value="1"/>
</dbReference>
<dbReference type="Pfam" id="PF00126">
    <property type="entry name" value="HTH_1"/>
    <property type="match status" value="1"/>
</dbReference>
<dbReference type="PANTHER" id="PTHR30126:SF91">
    <property type="entry name" value="LYSR FAMILY TRANSCRIPTIONAL REGULATOR"/>
    <property type="match status" value="1"/>
</dbReference>
<keyword evidence="4" id="KW-0804">Transcription</keyword>
<comment type="caution">
    <text evidence="5">The sequence shown here is derived from an EMBL/GenBank/DDBJ whole genome shotgun (WGS) entry which is preliminary data.</text>
</comment>
<evidence type="ECO:0000256" key="2">
    <source>
        <dbReference type="ARBA" id="ARBA00023015"/>
    </source>
</evidence>
<accession>A0A0M7C2P1</accession>
<dbReference type="SUPFAM" id="SSF53850">
    <property type="entry name" value="Periplasmic binding protein-like II"/>
    <property type="match status" value="1"/>
</dbReference>
<dbReference type="InterPro" id="IPR005119">
    <property type="entry name" value="LysR_subst-bd"/>
</dbReference>
<keyword evidence="3" id="KW-0238">DNA-binding</keyword>
<reference evidence="5 6" key="1">
    <citation type="submission" date="2018-05" db="EMBL/GenBank/DDBJ databases">
        <title>Genome Sequence of an Efficient Indole-Degrading Bacterium, Alcaligenes sp.YBY.</title>
        <authorList>
            <person name="Yang B."/>
        </authorList>
    </citation>
    <scope>NUCLEOTIDE SEQUENCE [LARGE SCALE GENOMIC DNA]</scope>
    <source>
        <strain evidence="5 6">YBY</strain>
    </source>
</reference>
<dbReference type="OrthoDB" id="196624at2"/>
<proteinExistence type="inferred from homology"/>
<gene>
    <name evidence="5" type="ORF">DF183_07145</name>
</gene>
<comment type="similarity">
    <text evidence="1">Belongs to the LysR transcriptional regulatory family.</text>
</comment>
<reference evidence="5 6" key="2">
    <citation type="submission" date="2018-05" db="EMBL/GenBank/DDBJ databases">
        <authorList>
            <person name="Lanie J.A."/>
            <person name="Ng W.-L."/>
            <person name="Kazmierczak K.M."/>
            <person name="Andrzejewski T.M."/>
            <person name="Davidsen T.M."/>
            <person name="Wayne K.J."/>
            <person name="Tettelin H."/>
            <person name="Glass J.I."/>
            <person name="Rusch D."/>
            <person name="Podicherti R."/>
            <person name="Tsui H.-C.T."/>
            <person name="Winkler M.E."/>
        </authorList>
    </citation>
    <scope>NUCLEOTIDE SEQUENCE [LARGE SCALE GENOMIC DNA]</scope>
    <source>
        <strain evidence="5 6">YBY</strain>
    </source>
</reference>
<dbReference type="Pfam" id="PF03466">
    <property type="entry name" value="LysR_substrate"/>
    <property type="match status" value="1"/>
</dbReference>
<dbReference type="SUPFAM" id="SSF46785">
    <property type="entry name" value="Winged helix' DNA-binding domain"/>
    <property type="match status" value="1"/>
</dbReference>
<dbReference type="GO" id="GO:0003700">
    <property type="term" value="F:DNA-binding transcription factor activity"/>
    <property type="evidence" value="ECO:0007669"/>
    <property type="project" value="InterPro"/>
</dbReference>
<dbReference type="GO" id="GO:0000976">
    <property type="term" value="F:transcription cis-regulatory region binding"/>
    <property type="evidence" value="ECO:0007669"/>
    <property type="project" value="TreeGrafter"/>
</dbReference>
<sequence length="301" mass="33113">MLTSDHLELLLAVVEHGSFSSAARALRRTQSAVSMAVANLEAELDLTLFDRSRREPVPTAELLAMLPDAKLIASRLQGLRLHLQELSGGLESHVRLGIVCDVDPRPALIALQALEQRYPGLDMEIRTAPQDTLVDALKKRELDLCIAYGGLELESVGIVQSLWTETISAVAAPGHPLLQGGPRPLEDLKAYRQIVITSPDNDVSKDRSMLSLRQWKTDSLPMTLELVERGLGWANLPLSCLRPSLESGRLQRIQFSTGSNGLDLPIYLLQSKGQEVGKAQALFRQALQDELNTRLQPIPAR</sequence>
<accession>A0A0S2JP91</accession>
<evidence type="ECO:0000256" key="3">
    <source>
        <dbReference type="ARBA" id="ARBA00023125"/>
    </source>
</evidence>
<dbReference type="Gene3D" id="3.40.190.290">
    <property type="match status" value="1"/>
</dbReference>
<dbReference type="CDD" id="cd05466">
    <property type="entry name" value="PBP2_LTTR_substrate"/>
    <property type="match status" value="1"/>
</dbReference>
<dbReference type="KEGG" id="afa:UZ73_06095"/>
<dbReference type="AlphaFoldDB" id="A0A0M7C2P1"/>
<dbReference type="PROSITE" id="PS50931">
    <property type="entry name" value="HTH_LYSR"/>
    <property type="match status" value="1"/>
</dbReference>
<protein>
    <submittedName>
        <fullName evidence="5">LysR family transcriptional regulator</fullName>
    </submittedName>
</protein>
<dbReference type="InterPro" id="IPR036390">
    <property type="entry name" value="WH_DNA-bd_sf"/>
</dbReference>
<organism evidence="5 6">
    <name type="scientific">Alcaligenes faecalis</name>
    <dbReference type="NCBI Taxonomy" id="511"/>
    <lineage>
        <taxon>Bacteria</taxon>
        <taxon>Pseudomonadati</taxon>
        <taxon>Pseudomonadota</taxon>
        <taxon>Betaproteobacteria</taxon>
        <taxon>Burkholderiales</taxon>
        <taxon>Alcaligenaceae</taxon>
        <taxon>Alcaligenes</taxon>
    </lineage>
</organism>